<protein>
    <recommendedName>
        <fullName evidence="4">Ecp2 effector protein domain-containing protein</fullName>
    </recommendedName>
</protein>
<sequence length="139" mass="14532">MQFFNVLSTILAAIGLAMATPLPASELVARNVTTALDDYPATCNNEKLDTGKMWLAWAHIHDHIGHPCALPAGDGTAQFAHEGGVFVSGRRWGNVNQVDCGDVAQAVWDITAGCGSRGGSKGATAGPNTIVVHVASHWV</sequence>
<accession>A0A6A6U906</accession>
<dbReference type="Proteomes" id="UP000799302">
    <property type="component" value="Unassembled WGS sequence"/>
</dbReference>
<feature type="signal peptide" evidence="1">
    <location>
        <begin position="1"/>
        <end position="19"/>
    </location>
</feature>
<proteinExistence type="predicted"/>
<organism evidence="2 3">
    <name type="scientific">Microthyrium microscopicum</name>
    <dbReference type="NCBI Taxonomy" id="703497"/>
    <lineage>
        <taxon>Eukaryota</taxon>
        <taxon>Fungi</taxon>
        <taxon>Dikarya</taxon>
        <taxon>Ascomycota</taxon>
        <taxon>Pezizomycotina</taxon>
        <taxon>Dothideomycetes</taxon>
        <taxon>Dothideomycetes incertae sedis</taxon>
        <taxon>Microthyriales</taxon>
        <taxon>Microthyriaceae</taxon>
        <taxon>Microthyrium</taxon>
    </lineage>
</organism>
<gene>
    <name evidence="2" type="ORF">BT63DRAFT_480533</name>
</gene>
<dbReference type="EMBL" id="MU004237">
    <property type="protein sequence ID" value="KAF2667588.1"/>
    <property type="molecule type" value="Genomic_DNA"/>
</dbReference>
<evidence type="ECO:0000313" key="3">
    <source>
        <dbReference type="Proteomes" id="UP000799302"/>
    </source>
</evidence>
<evidence type="ECO:0008006" key="4">
    <source>
        <dbReference type="Google" id="ProtNLM"/>
    </source>
</evidence>
<feature type="chain" id="PRO_5025549160" description="Ecp2 effector protein domain-containing protein" evidence="1">
    <location>
        <begin position="20"/>
        <end position="139"/>
    </location>
</feature>
<keyword evidence="3" id="KW-1185">Reference proteome</keyword>
<dbReference type="AlphaFoldDB" id="A0A6A6U906"/>
<keyword evidence="1" id="KW-0732">Signal</keyword>
<evidence type="ECO:0000313" key="2">
    <source>
        <dbReference type="EMBL" id="KAF2667588.1"/>
    </source>
</evidence>
<name>A0A6A6U906_9PEZI</name>
<evidence type="ECO:0000256" key="1">
    <source>
        <dbReference type="SAM" id="SignalP"/>
    </source>
</evidence>
<reference evidence="2" key="1">
    <citation type="journal article" date="2020" name="Stud. Mycol.">
        <title>101 Dothideomycetes genomes: a test case for predicting lifestyles and emergence of pathogens.</title>
        <authorList>
            <person name="Haridas S."/>
            <person name="Albert R."/>
            <person name="Binder M."/>
            <person name="Bloem J."/>
            <person name="Labutti K."/>
            <person name="Salamov A."/>
            <person name="Andreopoulos B."/>
            <person name="Baker S."/>
            <person name="Barry K."/>
            <person name="Bills G."/>
            <person name="Bluhm B."/>
            <person name="Cannon C."/>
            <person name="Castanera R."/>
            <person name="Culley D."/>
            <person name="Daum C."/>
            <person name="Ezra D."/>
            <person name="Gonzalez J."/>
            <person name="Henrissat B."/>
            <person name="Kuo A."/>
            <person name="Liang C."/>
            <person name="Lipzen A."/>
            <person name="Lutzoni F."/>
            <person name="Magnuson J."/>
            <person name="Mondo S."/>
            <person name="Nolan M."/>
            <person name="Ohm R."/>
            <person name="Pangilinan J."/>
            <person name="Park H.-J."/>
            <person name="Ramirez L."/>
            <person name="Alfaro M."/>
            <person name="Sun H."/>
            <person name="Tritt A."/>
            <person name="Yoshinaga Y."/>
            <person name="Zwiers L.-H."/>
            <person name="Turgeon B."/>
            <person name="Goodwin S."/>
            <person name="Spatafora J."/>
            <person name="Crous P."/>
            <person name="Grigoriev I."/>
        </authorList>
    </citation>
    <scope>NUCLEOTIDE SEQUENCE</scope>
    <source>
        <strain evidence="2">CBS 115976</strain>
    </source>
</reference>